<gene>
    <name evidence="5" type="ORF">GCM10023335_76440</name>
</gene>
<dbReference type="Proteomes" id="UP001501759">
    <property type="component" value="Unassembled WGS sequence"/>
</dbReference>
<dbReference type="PANTHER" id="PTHR37813">
    <property type="entry name" value="FELS-2 PROPHAGE PROTEIN"/>
    <property type="match status" value="1"/>
</dbReference>
<protein>
    <recommendedName>
        <fullName evidence="4">Phage tail tape measure protein domain-containing protein</fullName>
    </recommendedName>
</protein>
<dbReference type="InterPro" id="IPR010090">
    <property type="entry name" value="Phage_tape_meas"/>
</dbReference>
<evidence type="ECO:0000256" key="3">
    <source>
        <dbReference type="SAM" id="Phobius"/>
    </source>
</evidence>
<dbReference type="NCBIfam" id="TIGR01760">
    <property type="entry name" value="tape_meas_TP901"/>
    <property type="match status" value="1"/>
</dbReference>
<keyword evidence="6" id="KW-1185">Reference proteome</keyword>
<keyword evidence="3" id="KW-0812">Transmembrane</keyword>
<feature type="compositionally biased region" description="Basic and acidic residues" evidence="2">
    <location>
        <begin position="995"/>
        <end position="1014"/>
    </location>
</feature>
<proteinExistence type="predicted"/>
<dbReference type="PANTHER" id="PTHR37813:SF1">
    <property type="entry name" value="FELS-2 PROPHAGE PROTEIN"/>
    <property type="match status" value="1"/>
</dbReference>
<evidence type="ECO:0000256" key="1">
    <source>
        <dbReference type="ARBA" id="ARBA00022612"/>
    </source>
</evidence>
<dbReference type="RefSeq" id="WP_345657425.1">
    <property type="nucleotide sequence ID" value="NZ_BAABKB010000040.1"/>
</dbReference>
<feature type="region of interest" description="Disordered" evidence="2">
    <location>
        <begin position="981"/>
        <end position="1014"/>
    </location>
</feature>
<organism evidence="5 6">
    <name type="scientific">Streptomyces siamensis</name>
    <dbReference type="NCBI Taxonomy" id="1274986"/>
    <lineage>
        <taxon>Bacteria</taxon>
        <taxon>Bacillati</taxon>
        <taxon>Actinomycetota</taxon>
        <taxon>Actinomycetes</taxon>
        <taxon>Kitasatosporales</taxon>
        <taxon>Streptomycetaceae</taxon>
        <taxon>Streptomyces</taxon>
    </lineage>
</organism>
<reference evidence="6" key="1">
    <citation type="journal article" date="2019" name="Int. J. Syst. Evol. Microbiol.">
        <title>The Global Catalogue of Microorganisms (GCM) 10K type strain sequencing project: providing services to taxonomists for standard genome sequencing and annotation.</title>
        <authorList>
            <consortium name="The Broad Institute Genomics Platform"/>
            <consortium name="The Broad Institute Genome Sequencing Center for Infectious Disease"/>
            <person name="Wu L."/>
            <person name="Ma J."/>
        </authorList>
    </citation>
    <scope>NUCLEOTIDE SEQUENCE [LARGE SCALE GENOMIC DNA]</scope>
    <source>
        <strain evidence="6">JCM 18409</strain>
    </source>
</reference>
<evidence type="ECO:0000313" key="5">
    <source>
        <dbReference type="EMBL" id="GAA5033198.1"/>
    </source>
</evidence>
<sequence length="1357" mass="140354">MATRTVTVRLRADISSYTRGMRTAARDTSRLAGAGAAVGTAMLTGFAVAAASAAKFDKALSNVRAVTGASSAEMAKLRAAALEAGKTTSYTATEAADAEAELARAGVSVANITGGALKGSLALAASGQLDLSESATVAAQTMNTFGLAGKDVVHIADVLSASANKSASDVHGLGMSLRMGGLLAHQTGLSLEDTVGTLSAFADHALIGSDAGTSLKVMLQRLVPQSDEAKAAMDAIGFSAYDSQGKFVGLSELAGRMKTSFSKLTPEARNSAMATIFGADAVRSATILYELGSQGIDKYVKSVNDQGAAGRMASIQTDNLVGDLERLRGAIEVALIEGGSAANGTLRTMTQWITGLVNAYSNLPPGLQRAVTGFMGIGGAVTLAGAGMLLLIPRIAATRTALVGMGVTAARTRFALMSMARLGVVVAGLSAVTWGVDKLMSRFDEAPPNVTKMANSMLNFAKTGKAAGELTKAFGKDLDGFGEAVARVAHPGVLDRVGDSLYTITHVGADDHHLEEARDKIKSVDEALKGLVEGGAPDVAAQAFSKMAKEAEAQGTSTEKLRTLLPGYAEALTAADTQTKLSADAQAKLGEEAGITADELQDQRSEAEKLSDALKTLNGVAINAAEGEISFRQSLADLNEAVKENGHSLDVSTDKGRKVKSAFLDAAKAAMEHAQAVADQKGSQEAGQAVLEKDIALLKKDMRARGFSKDAVDKLAAAYLNLPPAVSTDVKADTKGAISDLEKVKGKLKSTKGKTVTVDALTKDARKALEDLGYKIKTTKGKKLSVTAPTGTAVGDVRALARAIAALHNKSVTVTTNKVTKFTSVQGGVTVAKRDYARGGRIRGYAGGGGVQFGPDGLLSGPGTGTSDDILAIMASGAVARVSDTEFVVNAASTKRYLPLLTAINANRIPGFASGGLASGGIPGFTYTPTGQAVLGGPTDAKSRYDQEIEDLKKAWDDLNKALKDQKKAADNLKAAEKNLSKVRHGHHTAAQLRSAEERRDKAKAAKRSADSKVKKERADVYAADKELGLKKGAKPPKAFSLKAYETQLNESVHDTEKWRKSLEKIGRRGGKELQTMLEGMGEEGYSLVNALAGASDKQFKSITTKLQKTGELAKATLADFTKQLGSSTKESQQFAADLQKLAANGFGDLAQALAAQGDASAQALAHEAAGSTKKAAAANKSVGSAQNVLTGDELAASLTLLSTLRGGPGRGFSDLIAAGLDVATIRALVPKMTKQIGALPAANKDTFVRQWVAQGGKAMATGGILSRPTMVLGAEAGVRESWIPWNGSARSAALLAKTAAGMGYQLVPAGRYGGGRASSAAIAREVSKQITVNLYGAKQSAIEQAHDIARVIAFSA</sequence>
<comment type="caution">
    <text evidence="5">The sequence shown here is derived from an EMBL/GenBank/DDBJ whole genome shotgun (WGS) entry which is preliminary data.</text>
</comment>
<keyword evidence="1" id="KW-1188">Viral release from host cell</keyword>
<dbReference type="Pfam" id="PF10145">
    <property type="entry name" value="PhageMin_Tail"/>
    <property type="match status" value="1"/>
</dbReference>
<name>A0ABP9JIH8_9ACTN</name>
<accession>A0ABP9JIH8</accession>
<keyword evidence="3" id="KW-0472">Membrane</keyword>
<evidence type="ECO:0000259" key="4">
    <source>
        <dbReference type="Pfam" id="PF10145"/>
    </source>
</evidence>
<evidence type="ECO:0000313" key="6">
    <source>
        <dbReference type="Proteomes" id="UP001501759"/>
    </source>
</evidence>
<feature type="transmembrane region" description="Helical" evidence="3">
    <location>
        <begin position="370"/>
        <end position="393"/>
    </location>
</feature>
<keyword evidence="3" id="KW-1133">Transmembrane helix</keyword>
<dbReference type="EMBL" id="BAABKB010000040">
    <property type="protein sequence ID" value="GAA5033198.1"/>
    <property type="molecule type" value="Genomic_DNA"/>
</dbReference>
<evidence type="ECO:0000256" key="2">
    <source>
        <dbReference type="SAM" id="MobiDB-lite"/>
    </source>
</evidence>
<feature type="transmembrane region" description="Helical" evidence="3">
    <location>
        <begin position="414"/>
        <end position="436"/>
    </location>
</feature>
<feature type="domain" description="Phage tail tape measure protein" evidence="4">
    <location>
        <begin position="79"/>
        <end position="278"/>
    </location>
</feature>